<gene>
    <name evidence="2" type="ORF">AREALGSMS7_03846</name>
</gene>
<dbReference type="Pfam" id="PF00583">
    <property type="entry name" value="Acetyltransf_1"/>
    <property type="match status" value="1"/>
</dbReference>
<keyword evidence="2" id="KW-0808">Transferase</keyword>
<accession>A0A221V0W4</accession>
<reference evidence="2 3" key="1">
    <citation type="submission" date="2017-07" db="EMBL/GenBank/DDBJ databases">
        <title>Genome Sequence of Arenibacter algicola Strain SMS7 Isolated from a culture of the Diatom Skeletonema marinoi.</title>
        <authorList>
            <person name="Topel M."/>
            <person name="Pinder M.I.M."/>
            <person name="Johansson O.N."/>
            <person name="Kourtchenko O."/>
            <person name="Godhe A."/>
            <person name="Clarke A.K."/>
        </authorList>
    </citation>
    <scope>NUCLEOTIDE SEQUENCE [LARGE SCALE GENOMIC DNA]</scope>
    <source>
        <strain evidence="2 3">SMS7</strain>
    </source>
</reference>
<dbReference type="CDD" id="cd04301">
    <property type="entry name" value="NAT_SF"/>
    <property type="match status" value="1"/>
</dbReference>
<dbReference type="InterPro" id="IPR000182">
    <property type="entry name" value="GNAT_dom"/>
</dbReference>
<dbReference type="AlphaFoldDB" id="A0A221V0W4"/>
<dbReference type="Proteomes" id="UP000204551">
    <property type="component" value="Chromosome"/>
</dbReference>
<dbReference type="InterPro" id="IPR016181">
    <property type="entry name" value="Acyl_CoA_acyltransferase"/>
</dbReference>
<dbReference type="eggNOG" id="COG0454">
    <property type="taxonomic scope" value="Bacteria"/>
</dbReference>
<evidence type="ECO:0000313" key="2">
    <source>
        <dbReference type="EMBL" id="ASO07255.1"/>
    </source>
</evidence>
<evidence type="ECO:0000259" key="1">
    <source>
        <dbReference type="PROSITE" id="PS51186"/>
    </source>
</evidence>
<dbReference type="STRING" id="616991.GCA_000733925_02096"/>
<dbReference type="EMBL" id="CP022515">
    <property type="protein sequence ID" value="ASO07255.1"/>
    <property type="molecule type" value="Genomic_DNA"/>
</dbReference>
<protein>
    <submittedName>
        <fullName evidence="2">Acetyltransferase (GNAT) domain protein</fullName>
    </submittedName>
</protein>
<name>A0A221V0W4_9FLAO</name>
<feature type="domain" description="N-acetyltransferase" evidence="1">
    <location>
        <begin position="2"/>
        <end position="139"/>
    </location>
</feature>
<evidence type="ECO:0000313" key="3">
    <source>
        <dbReference type="Proteomes" id="UP000204551"/>
    </source>
</evidence>
<organism evidence="2 3">
    <name type="scientific">Arenibacter algicola</name>
    <dbReference type="NCBI Taxonomy" id="616991"/>
    <lineage>
        <taxon>Bacteria</taxon>
        <taxon>Pseudomonadati</taxon>
        <taxon>Bacteroidota</taxon>
        <taxon>Flavobacteriia</taxon>
        <taxon>Flavobacteriales</taxon>
        <taxon>Flavobacteriaceae</taxon>
        <taxon>Arenibacter</taxon>
    </lineage>
</organism>
<dbReference type="KEGG" id="aalg:AREALGSMS7_03846"/>
<dbReference type="SUPFAM" id="SSF55729">
    <property type="entry name" value="Acyl-CoA N-acyltransferases (Nat)"/>
    <property type="match status" value="1"/>
</dbReference>
<dbReference type="GO" id="GO:0016747">
    <property type="term" value="F:acyltransferase activity, transferring groups other than amino-acyl groups"/>
    <property type="evidence" value="ECO:0007669"/>
    <property type="project" value="InterPro"/>
</dbReference>
<dbReference type="Gene3D" id="3.40.630.30">
    <property type="match status" value="1"/>
</dbReference>
<sequence>MTDYIQVQEISAVETYPLRHEVMWPNMPMDYIVLPNDEQGIHFGLFSNDTLIAVASLFIENNIAQFRKLATAIPEQGKGYGSQLLSHLIAYAKDKKVYKIWCNARTDKKEFYLKFGLEVTNIVFRKHEIDYVLMEKIIIPQK</sequence>
<dbReference type="RefSeq" id="WP_232513984.1">
    <property type="nucleotide sequence ID" value="NZ_CP022515.1"/>
</dbReference>
<dbReference type="PROSITE" id="PS51186">
    <property type="entry name" value="GNAT"/>
    <property type="match status" value="1"/>
</dbReference>
<proteinExistence type="predicted"/>